<feature type="domain" description="ATP-dependent RNA helicase SUV3 C-terminal" evidence="2">
    <location>
        <begin position="62"/>
        <end position="106"/>
    </location>
</feature>
<dbReference type="Gene3D" id="1.20.58.1080">
    <property type="match status" value="1"/>
</dbReference>
<organism evidence="3 4">
    <name type="scientific">Penicillium capsulatum</name>
    <dbReference type="NCBI Taxonomy" id="69766"/>
    <lineage>
        <taxon>Eukaryota</taxon>
        <taxon>Fungi</taxon>
        <taxon>Dikarya</taxon>
        <taxon>Ascomycota</taxon>
        <taxon>Pezizomycotina</taxon>
        <taxon>Eurotiomycetes</taxon>
        <taxon>Eurotiomycetidae</taxon>
        <taxon>Eurotiales</taxon>
        <taxon>Aspergillaceae</taxon>
        <taxon>Penicillium</taxon>
    </lineage>
</organism>
<reference evidence="3" key="1">
    <citation type="submission" date="2022-11" db="EMBL/GenBank/DDBJ databases">
        <authorList>
            <person name="Petersen C."/>
        </authorList>
    </citation>
    <scope>NUCLEOTIDE SEQUENCE</scope>
    <source>
        <strain evidence="3">IBT 21917</strain>
    </source>
</reference>
<accession>A0A9W9LF92</accession>
<dbReference type="EMBL" id="JAPQKO010000008">
    <property type="protein sequence ID" value="KAJ5152167.1"/>
    <property type="molecule type" value="Genomic_DNA"/>
</dbReference>
<keyword evidence="3" id="KW-0378">Hydrolase</keyword>
<comment type="caution">
    <text evidence="3">The sequence shown here is derived from an EMBL/GenBank/DDBJ whole genome shotgun (WGS) entry which is preliminary data.</text>
</comment>
<dbReference type="Proteomes" id="UP001146351">
    <property type="component" value="Unassembled WGS sequence"/>
</dbReference>
<name>A0A9W9LF92_9EURO</name>
<evidence type="ECO:0000256" key="1">
    <source>
        <dbReference type="SAM" id="MobiDB-lite"/>
    </source>
</evidence>
<dbReference type="GO" id="GO:0016787">
    <property type="term" value="F:hydrolase activity"/>
    <property type="evidence" value="ECO:0007669"/>
    <property type="project" value="UniProtKB-KW"/>
</dbReference>
<evidence type="ECO:0000313" key="3">
    <source>
        <dbReference type="EMBL" id="KAJ5152167.1"/>
    </source>
</evidence>
<evidence type="ECO:0000313" key="4">
    <source>
        <dbReference type="Proteomes" id="UP001146351"/>
    </source>
</evidence>
<keyword evidence="4" id="KW-1185">Reference proteome</keyword>
<dbReference type="OrthoDB" id="6692397at2759"/>
<reference evidence="3" key="2">
    <citation type="journal article" date="2023" name="IMA Fungus">
        <title>Comparative genomic study of the Penicillium genus elucidates a diverse pangenome and 15 lateral gene transfer events.</title>
        <authorList>
            <person name="Petersen C."/>
            <person name="Sorensen T."/>
            <person name="Nielsen M.R."/>
            <person name="Sondergaard T.E."/>
            <person name="Sorensen J.L."/>
            <person name="Fitzpatrick D.A."/>
            <person name="Frisvad J.C."/>
            <person name="Nielsen K.L."/>
        </authorList>
    </citation>
    <scope>NUCLEOTIDE SEQUENCE</scope>
    <source>
        <strain evidence="3">IBT 21917</strain>
    </source>
</reference>
<feature type="region of interest" description="Disordered" evidence="1">
    <location>
        <begin position="134"/>
        <end position="201"/>
    </location>
</feature>
<sequence>MQDMLTLMRSPMDTKDPSARDVISALGDCVANHERGRLLEIPNINLEVLQRPVSGNRDYMHELESLHKAIILYSWLSFRFGGMFTDRTLAAHVKELVEERLMRALTEFSSNKKLRKDASLKRQIALQKQLLEQGHASAEETPEPAKTDGLESPVDLSEGSPESSFEKEDPSEEASSTDATRDWSEGYAETHLPEADSPDVK</sequence>
<dbReference type="Pfam" id="PF12513">
    <property type="entry name" value="SUV3_C"/>
    <property type="match status" value="1"/>
</dbReference>
<proteinExistence type="predicted"/>
<dbReference type="InterPro" id="IPR022192">
    <property type="entry name" value="SUV3_C"/>
</dbReference>
<feature type="compositionally biased region" description="Basic and acidic residues" evidence="1">
    <location>
        <begin position="191"/>
        <end position="201"/>
    </location>
</feature>
<dbReference type="AlphaFoldDB" id="A0A9W9LF92"/>
<protein>
    <submittedName>
        <fullName evidence="3">P-loop containing nucleoside triphosphate hydrolase protein</fullName>
    </submittedName>
</protein>
<gene>
    <name evidence="3" type="ORF">N7492_010462</name>
</gene>
<evidence type="ECO:0000259" key="2">
    <source>
        <dbReference type="Pfam" id="PF12513"/>
    </source>
</evidence>